<dbReference type="GO" id="GO:0043410">
    <property type="term" value="P:positive regulation of MAPK cascade"/>
    <property type="evidence" value="ECO:0007669"/>
    <property type="project" value="TreeGrafter"/>
</dbReference>
<evidence type="ECO:0000256" key="11">
    <source>
        <dbReference type="ARBA" id="ARBA00022777"/>
    </source>
</evidence>
<evidence type="ECO:0000256" key="18">
    <source>
        <dbReference type="ARBA" id="ARBA00023211"/>
    </source>
</evidence>
<dbReference type="GO" id="GO:0043560">
    <property type="term" value="F:insulin receptor substrate binding"/>
    <property type="evidence" value="ECO:0007669"/>
    <property type="project" value="TreeGrafter"/>
</dbReference>
<keyword evidence="8" id="KW-0732">Signal</keyword>
<feature type="compositionally biased region" description="Polar residues" evidence="21">
    <location>
        <begin position="22"/>
        <end position="32"/>
    </location>
</feature>
<dbReference type="GO" id="GO:0051897">
    <property type="term" value="P:positive regulation of phosphatidylinositol 3-kinase/protein kinase B signal transduction"/>
    <property type="evidence" value="ECO:0007669"/>
    <property type="project" value="TreeGrafter"/>
</dbReference>
<accession>A0A9P1ILW1</accession>
<evidence type="ECO:0000256" key="9">
    <source>
        <dbReference type="ARBA" id="ARBA00022737"/>
    </source>
</evidence>
<dbReference type="OrthoDB" id="546826at2759"/>
<dbReference type="PROSITE" id="PS50011">
    <property type="entry name" value="PROTEIN_KINASE_DOM"/>
    <property type="match status" value="1"/>
</dbReference>
<evidence type="ECO:0000256" key="2">
    <source>
        <dbReference type="ARBA" id="ARBA00011902"/>
    </source>
</evidence>
<evidence type="ECO:0000256" key="20">
    <source>
        <dbReference type="PROSITE-ProRule" id="PRU10141"/>
    </source>
</evidence>
<comment type="subcellular location">
    <subcellularLocation>
        <location evidence="1">Membrane</location>
        <topology evidence="1">Single-pass type I membrane protein</topology>
    </subcellularLocation>
</comment>
<keyword evidence="10 20" id="KW-0547">Nucleotide-binding</keyword>
<dbReference type="InterPro" id="IPR000719">
    <property type="entry name" value="Prot_kinase_dom"/>
</dbReference>
<comment type="caution">
    <text evidence="25">The sequence shown here is derived from an EMBL/GenBank/DDBJ whole genome shotgun (WGS) entry which is preliminary data.</text>
</comment>
<dbReference type="SUPFAM" id="SSF49265">
    <property type="entry name" value="Fibronectin type III"/>
    <property type="match status" value="2"/>
</dbReference>
<name>A0A9P1ILW1_9PELO</name>
<feature type="transmembrane region" description="Helical" evidence="22">
    <location>
        <begin position="1174"/>
        <end position="1196"/>
    </location>
</feature>
<evidence type="ECO:0000256" key="15">
    <source>
        <dbReference type="ARBA" id="ARBA00023137"/>
    </source>
</evidence>
<dbReference type="PRINTS" id="PR00109">
    <property type="entry name" value="TYRKINASE"/>
</dbReference>
<feature type="compositionally biased region" description="Basic residues" evidence="21">
    <location>
        <begin position="1"/>
        <end position="12"/>
    </location>
</feature>
<dbReference type="GO" id="GO:0030424">
    <property type="term" value="C:axon"/>
    <property type="evidence" value="ECO:0007669"/>
    <property type="project" value="TreeGrafter"/>
</dbReference>
<dbReference type="Proteomes" id="UP001152747">
    <property type="component" value="Unassembled WGS sequence"/>
</dbReference>
<dbReference type="InterPro" id="IPR008266">
    <property type="entry name" value="Tyr_kinase_AS"/>
</dbReference>
<keyword evidence="4" id="KW-0808">Transferase</keyword>
<keyword evidence="9" id="KW-0677">Repeat</keyword>
<evidence type="ECO:0000259" key="23">
    <source>
        <dbReference type="PROSITE" id="PS50011"/>
    </source>
</evidence>
<dbReference type="InterPro" id="IPR017441">
    <property type="entry name" value="Protein_kinase_ATP_BS"/>
</dbReference>
<dbReference type="InterPro" id="IPR006212">
    <property type="entry name" value="Furin_repeat"/>
</dbReference>
<dbReference type="InterPro" id="IPR050122">
    <property type="entry name" value="RTK"/>
</dbReference>
<gene>
    <name evidence="25" type="ORF">CAMP_LOCUS9088</name>
</gene>
<evidence type="ECO:0000256" key="19">
    <source>
        <dbReference type="ARBA" id="ARBA00051243"/>
    </source>
</evidence>
<evidence type="ECO:0000256" key="8">
    <source>
        <dbReference type="ARBA" id="ARBA00022729"/>
    </source>
</evidence>
<keyword evidence="7" id="KW-0479">Metal-binding</keyword>
<proteinExistence type="predicted"/>
<dbReference type="InterPro" id="IPR020635">
    <property type="entry name" value="Tyr_kinase_cat_dom"/>
</dbReference>
<dbReference type="PROSITE" id="PS00107">
    <property type="entry name" value="PROTEIN_KINASE_ATP"/>
    <property type="match status" value="1"/>
</dbReference>
<dbReference type="SUPFAM" id="SSF56112">
    <property type="entry name" value="Protein kinase-like (PK-like)"/>
    <property type="match status" value="1"/>
</dbReference>
<dbReference type="PANTHER" id="PTHR24416:SF525">
    <property type="entry name" value="INSULIN-LIKE RECEPTOR"/>
    <property type="match status" value="1"/>
</dbReference>
<keyword evidence="3" id="KW-0597">Phosphoprotein</keyword>
<dbReference type="PROSITE" id="PS00109">
    <property type="entry name" value="PROTEIN_KINASE_TYR"/>
    <property type="match status" value="1"/>
</dbReference>
<keyword evidence="14 22" id="KW-0472">Membrane</keyword>
<dbReference type="GO" id="GO:0005524">
    <property type="term" value="F:ATP binding"/>
    <property type="evidence" value="ECO:0007669"/>
    <property type="project" value="UniProtKB-UniRule"/>
</dbReference>
<evidence type="ECO:0000256" key="12">
    <source>
        <dbReference type="ARBA" id="ARBA00022840"/>
    </source>
</evidence>
<dbReference type="GO" id="GO:0005899">
    <property type="term" value="C:insulin receptor complex"/>
    <property type="evidence" value="ECO:0007669"/>
    <property type="project" value="TreeGrafter"/>
</dbReference>
<evidence type="ECO:0000256" key="21">
    <source>
        <dbReference type="SAM" id="MobiDB-lite"/>
    </source>
</evidence>
<evidence type="ECO:0000256" key="1">
    <source>
        <dbReference type="ARBA" id="ARBA00004479"/>
    </source>
</evidence>
<keyword evidence="11" id="KW-0418">Kinase</keyword>
<dbReference type="Gene3D" id="3.30.200.20">
    <property type="entry name" value="Phosphorylase Kinase, domain 1"/>
    <property type="match status" value="1"/>
</dbReference>
<comment type="catalytic activity">
    <reaction evidence="19">
        <text>L-tyrosyl-[protein] + ATP = O-phospho-L-tyrosyl-[protein] + ADP + H(+)</text>
        <dbReference type="Rhea" id="RHEA:10596"/>
        <dbReference type="Rhea" id="RHEA-COMP:10136"/>
        <dbReference type="Rhea" id="RHEA-COMP:20101"/>
        <dbReference type="ChEBI" id="CHEBI:15378"/>
        <dbReference type="ChEBI" id="CHEBI:30616"/>
        <dbReference type="ChEBI" id="CHEBI:46858"/>
        <dbReference type="ChEBI" id="CHEBI:61978"/>
        <dbReference type="ChEBI" id="CHEBI:456216"/>
        <dbReference type="EC" id="2.7.10.1"/>
    </reaction>
</comment>
<dbReference type="SMART" id="SM00261">
    <property type="entry name" value="FU"/>
    <property type="match status" value="1"/>
</dbReference>
<dbReference type="CDD" id="cd00064">
    <property type="entry name" value="FU"/>
    <property type="match status" value="1"/>
</dbReference>
<evidence type="ECO:0000256" key="13">
    <source>
        <dbReference type="ARBA" id="ARBA00022989"/>
    </source>
</evidence>
<dbReference type="SMART" id="SM00060">
    <property type="entry name" value="FN3"/>
    <property type="match status" value="3"/>
</dbReference>
<evidence type="ECO:0000256" key="3">
    <source>
        <dbReference type="ARBA" id="ARBA00022553"/>
    </source>
</evidence>
<dbReference type="SUPFAM" id="SSF52058">
    <property type="entry name" value="L domain-like"/>
    <property type="match status" value="2"/>
</dbReference>
<feature type="domain" description="Protein kinase" evidence="23">
    <location>
        <begin position="1235"/>
        <end position="1480"/>
    </location>
</feature>
<dbReference type="FunFam" id="1.10.510.10:FF:000667">
    <property type="entry name" value="Tyrosine-protein kinase receptor"/>
    <property type="match status" value="1"/>
</dbReference>
<dbReference type="EMBL" id="CANHGI010000003">
    <property type="protein sequence ID" value="CAI5446451.1"/>
    <property type="molecule type" value="Genomic_DNA"/>
</dbReference>
<dbReference type="Pfam" id="PF00041">
    <property type="entry name" value="fn3"/>
    <property type="match status" value="1"/>
</dbReference>
<evidence type="ECO:0000313" key="25">
    <source>
        <dbReference type="EMBL" id="CAI5446451.1"/>
    </source>
</evidence>
<dbReference type="Gene3D" id="1.10.510.10">
    <property type="entry name" value="Transferase(Phosphotransferase) domain 1"/>
    <property type="match status" value="1"/>
</dbReference>
<dbReference type="InterPro" id="IPR000494">
    <property type="entry name" value="Rcpt_L-dom"/>
</dbReference>
<feature type="domain" description="Fibronectin type-III" evidence="24">
    <location>
        <begin position="1066"/>
        <end position="1168"/>
    </location>
</feature>
<protein>
    <recommendedName>
        <fullName evidence="2">receptor protein-tyrosine kinase</fullName>
        <ecNumber evidence="2">2.7.10.1</ecNumber>
    </recommendedName>
</protein>
<dbReference type="PROSITE" id="PS50853">
    <property type="entry name" value="FN3"/>
    <property type="match status" value="2"/>
</dbReference>
<evidence type="ECO:0000256" key="4">
    <source>
        <dbReference type="ARBA" id="ARBA00022679"/>
    </source>
</evidence>
<feature type="region of interest" description="Disordered" evidence="21">
    <location>
        <begin position="1"/>
        <end position="43"/>
    </location>
</feature>
<evidence type="ECO:0000256" key="6">
    <source>
        <dbReference type="ARBA" id="ARBA00022692"/>
    </source>
</evidence>
<keyword evidence="6 22" id="KW-0812">Transmembrane</keyword>
<feature type="binding site" evidence="20">
    <location>
        <position position="1271"/>
    </location>
    <ligand>
        <name>ATP</name>
        <dbReference type="ChEBI" id="CHEBI:30616"/>
    </ligand>
</feature>
<evidence type="ECO:0000256" key="22">
    <source>
        <dbReference type="SAM" id="Phobius"/>
    </source>
</evidence>
<evidence type="ECO:0000256" key="10">
    <source>
        <dbReference type="ARBA" id="ARBA00022741"/>
    </source>
</evidence>
<dbReference type="Pfam" id="PF00757">
    <property type="entry name" value="Furin-like"/>
    <property type="match status" value="1"/>
</dbReference>
<dbReference type="InterPro" id="IPR013783">
    <property type="entry name" value="Ig-like_fold"/>
</dbReference>
<dbReference type="InterPro" id="IPR036116">
    <property type="entry name" value="FN3_sf"/>
</dbReference>
<dbReference type="GO" id="GO:0046872">
    <property type="term" value="F:metal ion binding"/>
    <property type="evidence" value="ECO:0007669"/>
    <property type="project" value="UniProtKB-KW"/>
</dbReference>
<keyword evidence="16" id="KW-0675">Receptor</keyword>
<organism evidence="25 26">
    <name type="scientific">Caenorhabditis angaria</name>
    <dbReference type="NCBI Taxonomy" id="860376"/>
    <lineage>
        <taxon>Eukaryota</taxon>
        <taxon>Metazoa</taxon>
        <taxon>Ecdysozoa</taxon>
        <taxon>Nematoda</taxon>
        <taxon>Chromadorea</taxon>
        <taxon>Rhabditida</taxon>
        <taxon>Rhabditina</taxon>
        <taxon>Rhabditomorpha</taxon>
        <taxon>Rhabditoidea</taxon>
        <taxon>Rhabditidae</taxon>
        <taxon>Peloderinae</taxon>
        <taxon>Caenorhabditis</taxon>
    </lineage>
</organism>
<dbReference type="Gene3D" id="2.60.40.10">
    <property type="entry name" value="Immunoglobulins"/>
    <property type="match status" value="4"/>
</dbReference>
<keyword evidence="15" id="KW-0829">Tyrosine-protein kinase</keyword>
<dbReference type="InterPro" id="IPR009030">
    <property type="entry name" value="Growth_fac_rcpt_cys_sf"/>
</dbReference>
<dbReference type="PANTHER" id="PTHR24416">
    <property type="entry name" value="TYROSINE-PROTEIN KINASE RECEPTOR"/>
    <property type="match status" value="1"/>
</dbReference>
<feature type="domain" description="Fibronectin type-III" evidence="24">
    <location>
        <begin position="717"/>
        <end position="824"/>
    </location>
</feature>
<dbReference type="GO" id="GO:0005009">
    <property type="term" value="F:insulin receptor activity"/>
    <property type="evidence" value="ECO:0007669"/>
    <property type="project" value="TreeGrafter"/>
</dbReference>
<dbReference type="Pfam" id="PF01030">
    <property type="entry name" value="Recep_L_domain"/>
    <property type="match status" value="2"/>
</dbReference>
<dbReference type="EC" id="2.7.10.1" evidence="2"/>
<keyword evidence="13 22" id="KW-1133">Transmembrane helix</keyword>
<feature type="region of interest" description="Disordered" evidence="21">
    <location>
        <begin position="933"/>
        <end position="972"/>
    </location>
</feature>
<feature type="compositionally biased region" description="Basic and acidic residues" evidence="21">
    <location>
        <begin position="941"/>
        <end position="951"/>
    </location>
</feature>
<dbReference type="GO" id="GO:0042593">
    <property type="term" value="P:glucose homeostasis"/>
    <property type="evidence" value="ECO:0007669"/>
    <property type="project" value="TreeGrafter"/>
</dbReference>
<evidence type="ECO:0000256" key="7">
    <source>
        <dbReference type="ARBA" id="ARBA00022723"/>
    </source>
</evidence>
<dbReference type="InterPro" id="IPR001245">
    <property type="entry name" value="Ser-Thr/Tyr_kinase_cat_dom"/>
</dbReference>
<evidence type="ECO:0000256" key="17">
    <source>
        <dbReference type="ARBA" id="ARBA00023180"/>
    </source>
</evidence>
<keyword evidence="17" id="KW-0325">Glycoprotein</keyword>
<evidence type="ECO:0000259" key="24">
    <source>
        <dbReference type="PROSITE" id="PS50853"/>
    </source>
</evidence>
<feature type="transmembrane region" description="Helical" evidence="22">
    <location>
        <begin position="76"/>
        <end position="94"/>
    </location>
</feature>
<evidence type="ECO:0000313" key="26">
    <source>
        <dbReference type="Proteomes" id="UP001152747"/>
    </source>
</evidence>
<dbReference type="InterPro" id="IPR003961">
    <property type="entry name" value="FN3_dom"/>
</dbReference>
<evidence type="ECO:0000256" key="5">
    <source>
        <dbReference type="ARBA" id="ARBA00022685"/>
    </source>
</evidence>
<evidence type="ECO:0000256" key="16">
    <source>
        <dbReference type="ARBA" id="ARBA00023170"/>
    </source>
</evidence>
<dbReference type="Gene3D" id="3.80.20.20">
    <property type="entry name" value="Receptor L-domain"/>
    <property type="match status" value="2"/>
</dbReference>
<evidence type="ECO:0000256" key="14">
    <source>
        <dbReference type="ARBA" id="ARBA00023136"/>
    </source>
</evidence>
<keyword evidence="26" id="KW-1185">Reference proteome</keyword>
<dbReference type="SUPFAM" id="SSF57184">
    <property type="entry name" value="Growth factor receptor domain"/>
    <property type="match status" value="1"/>
</dbReference>
<dbReference type="SMART" id="SM00219">
    <property type="entry name" value="TyrKc"/>
    <property type="match status" value="1"/>
</dbReference>
<dbReference type="Pfam" id="PF07714">
    <property type="entry name" value="PK_Tyr_Ser-Thr"/>
    <property type="match status" value="1"/>
</dbReference>
<reference evidence="25" key="1">
    <citation type="submission" date="2022-11" db="EMBL/GenBank/DDBJ databases">
        <authorList>
            <person name="Kikuchi T."/>
        </authorList>
    </citation>
    <scope>NUCLEOTIDE SEQUENCE</scope>
    <source>
        <strain evidence="25">PS1010</strain>
    </source>
</reference>
<keyword evidence="18" id="KW-0464">Manganese</keyword>
<dbReference type="Gene3D" id="2.10.220.10">
    <property type="entry name" value="Hormone Receptor, Insulin-like Growth Factor Receptor 1, Chain A, domain 2"/>
    <property type="match status" value="1"/>
</dbReference>
<dbReference type="CDD" id="cd00063">
    <property type="entry name" value="FN3"/>
    <property type="match status" value="3"/>
</dbReference>
<dbReference type="InterPro" id="IPR006211">
    <property type="entry name" value="Furin-like_Cys-rich_dom"/>
</dbReference>
<keyword evidence="5" id="KW-0165">Cleavage on pair of basic residues</keyword>
<keyword evidence="12 20" id="KW-0067">ATP-binding</keyword>
<sequence>MIIARKSRKRRRNREEEGSLHLPTTSSTQNIQSSDYEDYEEAEETAVKINNQMSNENENVQNSTQKNNQVRKQCSSLRWLSIPAWLFLIIAILIKPSNAIIETRCGSIDIRNTPMGLKRSNAALDLGDSDSIKSKDLDLSNQINCTVIEGSFLITMISTVEGKNYSTEDFPRFPYLREITGSLMIFDAGYLKTLSWILPNLRVIGGQVLIQQYALVIYKNNDLEDIGLNNLKVIRNGGVRITDNKRLCHTRLIDWKHITTSAVNDVLLDDAAELSFTETGRICKKGGCVSDPNQDLCHYMEVNDKHYQSCWSDTNCQRTCKFDRIGEEIGPGCDPDGEKCHDECLGGCDKKDDASACHSCKNYHYQGRCVPTCGNNLYVLINRRCVTKEKCLALKPIKSKSYLPIKAINGVCSDKCPEGYEEDPKDNSTCLKCAPNCQVICPTTIVDSYHKALQIKNCHVIDGNLLVEVKARADSGSAISLQGLFSKIHTITGYLQVHRSPSFLNLFMFKNLRVIEGRELTNGYALSVMENANLKKLFDPSHDLKILRGKIRFHNNRMLCFHFISQFMEKMGMESMMSELDQSLSSNGDKAVCLDQSFQLILDSTTSNSIQITWPQMNTTDTDHRKFLGYELFYKEVAVIDPNMSMDDDRSACSDSWHSAFIQSESEDSESTVTHILTEHLKPNQHYAIYVTTQVVVHKGARNYVSKILFATTKFAAPEPPIVTIQRVTSDEIELSWEPPIRPNGVITHYQINWRGIETDAAFKAEGFCTKRQYAEKNREEIGETTVSPLSTKAPSMESVFGGGNLKGDGTCSAMSGCCECPHKTPSIEQTESDSDFENDVHNMVFVQKCSFDFDPIRCASTWEQEVEEIDPEIVSAMEKTGKTSRRVRDLRADEEYELRKREMRRAVHVIRNSHQDYEAYSAFVIRRRRSIKSEASSGDGKNDTNKDPAKNRLHVTRKAGKNDEKDNLPENETITILDKEKEKKVQFEMEDDEKQVAFPLLTQNVTASKTGPTTFIIKNLKHFTEYAISVSACQDVNVPLNYCSPSSKAAKMKKTSPLMDVDRVLNETIKIDYMNTTSKVRITWKTPNNSNGGILGYYVHMRNLAVDASLQTECQPAVANWTSEIDGVIFKHPPDGEYSVEVIAYSMYAPSEPAIALEKVVIHTPGFWTLNRIIVAVLIILIFLLFAGLITYNIIKKYYGKKVKAMADFMSHNPEYVIEEVYKEDEWELQRETLELLEEIGMGTFGKVYRGFGHDVVSNNGCTFGECAIKTVQDKANGQERLHFLLEANVMKGFNAPFIVKLFGVVSRDQPTLCVMELMALGNLRDYLRSRRPGAEENTENLPVPSKEQYHEWASQIADGMAYLESIKFCHRDLAARNCMVRADETVKIGDFGMARDIYYHDYYKPTGKRLMPVRWMAPESLKDAEARKRNCLGAVSRDSLYEGATPSELLCQLANPRNPGWQVAVARKFNRQGSSPRR</sequence>
<dbReference type="InterPro" id="IPR011009">
    <property type="entry name" value="Kinase-like_dom_sf"/>
</dbReference>
<dbReference type="InterPro" id="IPR036941">
    <property type="entry name" value="Rcpt_L-dom_sf"/>
</dbReference>